<dbReference type="Proteomes" id="UP000314294">
    <property type="component" value="Unassembled WGS sequence"/>
</dbReference>
<reference evidence="1 2" key="1">
    <citation type="submission" date="2019-03" db="EMBL/GenBank/DDBJ databases">
        <title>First draft genome of Liparis tanakae, snailfish: a comprehensive survey of snailfish specific genes.</title>
        <authorList>
            <person name="Kim W."/>
            <person name="Song I."/>
            <person name="Jeong J.-H."/>
            <person name="Kim D."/>
            <person name="Kim S."/>
            <person name="Ryu S."/>
            <person name="Song J.Y."/>
            <person name="Lee S.K."/>
        </authorList>
    </citation>
    <scope>NUCLEOTIDE SEQUENCE [LARGE SCALE GENOMIC DNA]</scope>
    <source>
        <tissue evidence="1">Muscle</tissue>
    </source>
</reference>
<name>A0A4Z2ELC2_9TELE</name>
<dbReference type="AlphaFoldDB" id="A0A4Z2ELC2"/>
<protein>
    <submittedName>
        <fullName evidence="1">Uncharacterized protein</fullName>
    </submittedName>
</protein>
<accession>A0A4Z2ELC2</accession>
<keyword evidence="2" id="KW-1185">Reference proteome</keyword>
<evidence type="ECO:0000313" key="2">
    <source>
        <dbReference type="Proteomes" id="UP000314294"/>
    </source>
</evidence>
<comment type="caution">
    <text evidence="1">The sequence shown here is derived from an EMBL/GenBank/DDBJ whole genome shotgun (WGS) entry which is preliminary data.</text>
</comment>
<evidence type="ECO:0000313" key="1">
    <source>
        <dbReference type="EMBL" id="TNN29162.1"/>
    </source>
</evidence>
<gene>
    <name evidence="1" type="ORF">EYF80_060690</name>
</gene>
<dbReference type="EMBL" id="SRLO01005992">
    <property type="protein sequence ID" value="TNN29162.1"/>
    <property type="molecule type" value="Genomic_DNA"/>
</dbReference>
<proteinExistence type="predicted"/>
<organism evidence="1 2">
    <name type="scientific">Liparis tanakae</name>
    <name type="common">Tanaka's snailfish</name>
    <dbReference type="NCBI Taxonomy" id="230148"/>
    <lineage>
        <taxon>Eukaryota</taxon>
        <taxon>Metazoa</taxon>
        <taxon>Chordata</taxon>
        <taxon>Craniata</taxon>
        <taxon>Vertebrata</taxon>
        <taxon>Euteleostomi</taxon>
        <taxon>Actinopterygii</taxon>
        <taxon>Neopterygii</taxon>
        <taxon>Teleostei</taxon>
        <taxon>Neoteleostei</taxon>
        <taxon>Acanthomorphata</taxon>
        <taxon>Eupercaria</taxon>
        <taxon>Perciformes</taxon>
        <taxon>Cottioidei</taxon>
        <taxon>Cottales</taxon>
        <taxon>Liparidae</taxon>
        <taxon>Liparis</taxon>
    </lineage>
</organism>
<sequence>MRILLSGGKQPAVTTATGLLLRWSSQHPMKEQIKALRDKALSTDIAMPKAVPLKPLKWDRVNVSCHAHRSIHSCDSGGLDVFGGRALCLDHHAALRSQSDDDRPTAAPQQLPAGVMRLLHVSDGGTSQQLRLCGDVRDTWMLATFRHARSSGVDIKGNSPRCEPLHRRM</sequence>